<proteinExistence type="inferred from homology"/>
<evidence type="ECO:0000313" key="5">
    <source>
        <dbReference type="EMBL" id="SVC12741.1"/>
    </source>
</evidence>
<accession>A0A382JQ53</accession>
<feature type="non-terminal residue" evidence="5">
    <location>
        <position position="437"/>
    </location>
</feature>
<gene>
    <name evidence="5" type="ORF">METZ01_LOCUS265595</name>
</gene>
<name>A0A382JQ53_9ZZZZ</name>
<comment type="cofactor">
    <cofactor evidence="1">
        <name>pyrroloquinoline quinone</name>
        <dbReference type="ChEBI" id="CHEBI:58442"/>
    </cofactor>
</comment>
<dbReference type="AlphaFoldDB" id="A0A382JQ53"/>
<keyword evidence="3" id="KW-0560">Oxidoreductase</keyword>
<dbReference type="InterPro" id="IPR018391">
    <property type="entry name" value="PQQ_b-propeller_rpt"/>
</dbReference>
<dbReference type="PANTHER" id="PTHR32303">
    <property type="entry name" value="QUINOPROTEIN ALCOHOL DEHYDROGENASE (CYTOCHROME C)"/>
    <property type="match status" value="1"/>
</dbReference>
<evidence type="ECO:0000256" key="2">
    <source>
        <dbReference type="ARBA" id="ARBA00008156"/>
    </source>
</evidence>
<comment type="similarity">
    <text evidence="2">Belongs to the bacterial PQQ dehydrogenase family.</text>
</comment>
<evidence type="ECO:0000259" key="4">
    <source>
        <dbReference type="Pfam" id="PF01011"/>
    </source>
</evidence>
<dbReference type="SUPFAM" id="SSF50998">
    <property type="entry name" value="Quinoprotein alcohol dehydrogenase-like"/>
    <property type="match status" value="1"/>
</dbReference>
<protein>
    <recommendedName>
        <fullName evidence="4">Pyrrolo-quinoline quinone repeat domain-containing protein</fullName>
    </recommendedName>
</protein>
<dbReference type="PANTHER" id="PTHR32303:SF10">
    <property type="entry name" value="OUTER MEMBRANE PROTEIN ASSEMBLY FACTOR BAMB"/>
    <property type="match status" value="1"/>
</dbReference>
<dbReference type="InterPro" id="IPR011047">
    <property type="entry name" value="Quinoprotein_ADH-like_sf"/>
</dbReference>
<dbReference type="GO" id="GO:0016491">
    <property type="term" value="F:oxidoreductase activity"/>
    <property type="evidence" value="ECO:0007669"/>
    <property type="project" value="UniProtKB-KW"/>
</dbReference>
<evidence type="ECO:0000256" key="3">
    <source>
        <dbReference type="ARBA" id="ARBA00023002"/>
    </source>
</evidence>
<dbReference type="Pfam" id="PF01011">
    <property type="entry name" value="PQQ"/>
    <property type="match status" value="1"/>
</dbReference>
<organism evidence="5">
    <name type="scientific">marine metagenome</name>
    <dbReference type="NCBI Taxonomy" id="408172"/>
    <lineage>
        <taxon>unclassified sequences</taxon>
        <taxon>metagenomes</taxon>
        <taxon>ecological metagenomes</taxon>
    </lineage>
</organism>
<dbReference type="Gene3D" id="2.140.10.10">
    <property type="entry name" value="Quinoprotein alcohol dehydrogenase-like superfamily"/>
    <property type="match status" value="1"/>
</dbReference>
<reference evidence="5" key="1">
    <citation type="submission" date="2018-05" db="EMBL/GenBank/DDBJ databases">
        <authorList>
            <person name="Lanie J.A."/>
            <person name="Ng W.-L."/>
            <person name="Kazmierczak K.M."/>
            <person name="Andrzejewski T.M."/>
            <person name="Davidsen T.M."/>
            <person name="Wayne K.J."/>
            <person name="Tettelin H."/>
            <person name="Glass J.I."/>
            <person name="Rusch D."/>
            <person name="Podicherti R."/>
            <person name="Tsui H.-C.T."/>
            <person name="Winkler M.E."/>
        </authorList>
    </citation>
    <scope>NUCLEOTIDE SEQUENCE</scope>
</reference>
<sequence>HAVVRAEEGGHNWDFPGKGEPKEGWHMNGLVPLSHLKGELRSWLAVLILGSASIAQDPLVAQGPEIPLEEWRYIGGDAGHTRYSSLDQINADNFESLEVAWIWRGDNYGPNRLAVSRSTPLYVNGLMYTVAGERRTVVAIDPATGETIWTFREPHTTRFDRGMRNGYGKGVAYADVDGRGVIYISSPAFFLYALDAKTGLPLEDWGASVPLTDFPQTGVRDLLPDLLRGWGPWERWDSGLYDPDFGIPRELGHITSSSPPIVVNGVVVVGNSAEQGYNQTRIEMVPGDILAYDARTGDHVWKFHVIPRPGEFGHETWENDAWEWTGDVSSWAPMSADPERGLVYIPTNPPTIDFYGGFRPGDGLFGTSVIALDVQTGERAWHFQTVHHDIWNFDNPTAPVVLDVLVDGELTPIVVQTTKQGWAYTFNRQTGQPIWPI</sequence>
<evidence type="ECO:0000256" key="1">
    <source>
        <dbReference type="ARBA" id="ARBA00001931"/>
    </source>
</evidence>
<dbReference type="EMBL" id="UINC01074995">
    <property type="protein sequence ID" value="SVC12741.1"/>
    <property type="molecule type" value="Genomic_DNA"/>
</dbReference>
<feature type="domain" description="Pyrrolo-quinoline quinone repeat" evidence="4">
    <location>
        <begin position="71"/>
        <end position="437"/>
    </location>
</feature>
<dbReference type="SMART" id="SM00564">
    <property type="entry name" value="PQQ"/>
    <property type="match status" value="4"/>
</dbReference>
<feature type="non-terminal residue" evidence="5">
    <location>
        <position position="1"/>
    </location>
</feature>
<dbReference type="InterPro" id="IPR002372">
    <property type="entry name" value="PQQ_rpt_dom"/>
</dbReference>